<dbReference type="SUPFAM" id="SSF46785">
    <property type="entry name" value="Winged helix' DNA-binding domain"/>
    <property type="match status" value="1"/>
</dbReference>
<gene>
    <name evidence="5" type="ORF">JM93_04365</name>
</gene>
<accession>A0A562SG24</accession>
<dbReference type="InterPro" id="IPR018490">
    <property type="entry name" value="cNMP-bd_dom_sf"/>
</dbReference>
<reference evidence="5 6" key="1">
    <citation type="submission" date="2019-07" db="EMBL/GenBank/DDBJ databases">
        <title>Genomic Encyclopedia of Archaeal and Bacterial Type Strains, Phase II (KMG-II): from individual species to whole genera.</title>
        <authorList>
            <person name="Goeker M."/>
        </authorList>
    </citation>
    <scope>NUCLEOTIDE SEQUENCE [LARGE SCALE GENOMIC DNA]</scope>
    <source>
        <strain evidence="5 6">ATCC BAA-252</strain>
    </source>
</reference>
<name>A0A562SG24_9HYPH</name>
<dbReference type="PANTHER" id="PTHR24567:SF68">
    <property type="entry name" value="DNA-BINDING TRANSCRIPTIONAL DUAL REGULATOR CRP"/>
    <property type="match status" value="1"/>
</dbReference>
<evidence type="ECO:0000256" key="1">
    <source>
        <dbReference type="ARBA" id="ARBA00023015"/>
    </source>
</evidence>
<keyword evidence="1" id="KW-0805">Transcription regulation</keyword>
<dbReference type="InterPro" id="IPR050397">
    <property type="entry name" value="Env_Response_Regulators"/>
</dbReference>
<dbReference type="SUPFAM" id="SSF51206">
    <property type="entry name" value="cAMP-binding domain-like"/>
    <property type="match status" value="1"/>
</dbReference>
<dbReference type="Pfam" id="PF13545">
    <property type="entry name" value="HTH_Crp_2"/>
    <property type="match status" value="1"/>
</dbReference>
<dbReference type="InterPro" id="IPR014710">
    <property type="entry name" value="RmlC-like_jellyroll"/>
</dbReference>
<dbReference type="InterPro" id="IPR036390">
    <property type="entry name" value="WH_DNA-bd_sf"/>
</dbReference>
<keyword evidence="3" id="KW-0804">Transcription</keyword>
<dbReference type="PROSITE" id="PS51063">
    <property type="entry name" value="HTH_CRP_2"/>
    <property type="match status" value="1"/>
</dbReference>
<evidence type="ECO:0000313" key="6">
    <source>
        <dbReference type="Proteomes" id="UP000320593"/>
    </source>
</evidence>
<dbReference type="Gene3D" id="2.60.120.10">
    <property type="entry name" value="Jelly Rolls"/>
    <property type="match status" value="1"/>
</dbReference>
<sequence length="248" mass="28489">MTDSMNFQTKCHACPLRQKNVFRPFEDKELDFVTKFKTGELQVEAGSTIILEDNKTPHIYTLLKGWAFRHTSLADGRRQVLNFALPGDLLGLQLAVLNEMQHTVTALTDTTLCVFQKDKVWSVFKDYPGLAFSMTWMASREEQLIDGHLLSVGHRNAQERLAYLLLHLHDRAEIVGYAQNQSFDAPFTQAHLSDALGITPVHTNRTIRTLQSENYFSWKQNRIRILDREGLEDLAAYERDVKTLRPLI</sequence>
<dbReference type="InterPro" id="IPR012318">
    <property type="entry name" value="HTH_CRP"/>
</dbReference>
<evidence type="ECO:0000256" key="2">
    <source>
        <dbReference type="ARBA" id="ARBA00023125"/>
    </source>
</evidence>
<feature type="domain" description="HTH crp-type" evidence="4">
    <location>
        <begin position="155"/>
        <end position="229"/>
    </location>
</feature>
<dbReference type="Proteomes" id="UP000320593">
    <property type="component" value="Unassembled WGS sequence"/>
</dbReference>
<dbReference type="AlphaFoldDB" id="A0A562SG24"/>
<dbReference type="OrthoDB" id="7584044at2"/>
<keyword evidence="2" id="KW-0238">DNA-binding</keyword>
<dbReference type="PANTHER" id="PTHR24567">
    <property type="entry name" value="CRP FAMILY TRANSCRIPTIONAL REGULATORY PROTEIN"/>
    <property type="match status" value="1"/>
</dbReference>
<dbReference type="EMBL" id="VLLF01000015">
    <property type="protein sequence ID" value="TWI79526.1"/>
    <property type="molecule type" value="Genomic_DNA"/>
</dbReference>
<dbReference type="CDD" id="cd00038">
    <property type="entry name" value="CAP_ED"/>
    <property type="match status" value="1"/>
</dbReference>
<comment type="caution">
    <text evidence="5">The sequence shown here is derived from an EMBL/GenBank/DDBJ whole genome shotgun (WGS) entry which is preliminary data.</text>
</comment>
<dbReference type="RefSeq" id="WP_145347653.1">
    <property type="nucleotide sequence ID" value="NZ_SMLY01000046.1"/>
</dbReference>
<organism evidence="5 6">
    <name type="scientific">Roseibium hamelinense</name>
    <dbReference type="NCBI Taxonomy" id="150831"/>
    <lineage>
        <taxon>Bacteria</taxon>
        <taxon>Pseudomonadati</taxon>
        <taxon>Pseudomonadota</taxon>
        <taxon>Alphaproteobacteria</taxon>
        <taxon>Hyphomicrobiales</taxon>
        <taxon>Stappiaceae</taxon>
        <taxon>Roseibium</taxon>
    </lineage>
</organism>
<evidence type="ECO:0000259" key="4">
    <source>
        <dbReference type="PROSITE" id="PS51063"/>
    </source>
</evidence>
<dbReference type="Gene3D" id="1.10.10.10">
    <property type="entry name" value="Winged helix-like DNA-binding domain superfamily/Winged helix DNA-binding domain"/>
    <property type="match status" value="1"/>
</dbReference>
<proteinExistence type="predicted"/>
<dbReference type="InterPro" id="IPR000595">
    <property type="entry name" value="cNMP-bd_dom"/>
</dbReference>
<dbReference type="GO" id="GO:0003677">
    <property type="term" value="F:DNA binding"/>
    <property type="evidence" value="ECO:0007669"/>
    <property type="project" value="UniProtKB-KW"/>
</dbReference>
<dbReference type="InterPro" id="IPR036388">
    <property type="entry name" value="WH-like_DNA-bd_sf"/>
</dbReference>
<protein>
    <submittedName>
        <fullName evidence="5">CRP-like cAMP-binding protein</fullName>
    </submittedName>
</protein>
<evidence type="ECO:0000256" key="3">
    <source>
        <dbReference type="ARBA" id="ARBA00023163"/>
    </source>
</evidence>
<keyword evidence="6" id="KW-1185">Reference proteome</keyword>
<dbReference type="GO" id="GO:0005829">
    <property type="term" value="C:cytosol"/>
    <property type="evidence" value="ECO:0007669"/>
    <property type="project" value="TreeGrafter"/>
</dbReference>
<dbReference type="Pfam" id="PF00027">
    <property type="entry name" value="cNMP_binding"/>
    <property type="match status" value="1"/>
</dbReference>
<evidence type="ECO:0000313" key="5">
    <source>
        <dbReference type="EMBL" id="TWI79526.1"/>
    </source>
</evidence>
<dbReference type="GO" id="GO:0003700">
    <property type="term" value="F:DNA-binding transcription factor activity"/>
    <property type="evidence" value="ECO:0007669"/>
    <property type="project" value="TreeGrafter"/>
</dbReference>